<dbReference type="GO" id="GO:0008374">
    <property type="term" value="F:O-acyltransferase activity"/>
    <property type="evidence" value="ECO:0007669"/>
    <property type="project" value="TreeGrafter"/>
</dbReference>
<gene>
    <name evidence="7" type="ORF">PENARI_c025G06273</name>
</gene>
<feature type="transmembrane region" description="Helical" evidence="6">
    <location>
        <begin position="168"/>
        <end position="192"/>
    </location>
</feature>
<evidence type="ECO:0000256" key="2">
    <source>
        <dbReference type="ARBA" id="ARBA00010323"/>
    </source>
</evidence>
<feature type="transmembrane region" description="Helical" evidence="6">
    <location>
        <begin position="559"/>
        <end position="581"/>
    </location>
</feature>
<dbReference type="GO" id="GO:0005783">
    <property type="term" value="C:endoplasmic reticulum"/>
    <property type="evidence" value="ECO:0007669"/>
    <property type="project" value="TreeGrafter"/>
</dbReference>
<evidence type="ECO:0000256" key="3">
    <source>
        <dbReference type="ARBA" id="ARBA00022692"/>
    </source>
</evidence>
<feature type="transmembrane region" description="Helical" evidence="6">
    <location>
        <begin position="526"/>
        <end position="547"/>
    </location>
</feature>
<dbReference type="GO" id="GO:0006506">
    <property type="term" value="P:GPI anchor biosynthetic process"/>
    <property type="evidence" value="ECO:0007669"/>
    <property type="project" value="TreeGrafter"/>
</dbReference>
<keyword evidence="3 6" id="KW-0812">Transmembrane</keyword>
<dbReference type="InterPro" id="IPR051085">
    <property type="entry name" value="MB_O-acyltransferase"/>
</dbReference>
<accession>A0A1F5L6R6</accession>
<evidence type="ECO:0000256" key="5">
    <source>
        <dbReference type="ARBA" id="ARBA00023136"/>
    </source>
</evidence>
<evidence type="ECO:0000256" key="1">
    <source>
        <dbReference type="ARBA" id="ARBA00004141"/>
    </source>
</evidence>
<comment type="similarity">
    <text evidence="2">Belongs to the membrane-bound acyltransferase family.</text>
</comment>
<keyword evidence="4 6" id="KW-1133">Transmembrane helix</keyword>
<comment type="caution">
    <text evidence="7">The sequence shown here is derived from an EMBL/GenBank/DDBJ whole genome shotgun (WGS) entry which is preliminary data.</text>
</comment>
<keyword evidence="8" id="KW-1185">Reference proteome</keyword>
<evidence type="ECO:0000313" key="7">
    <source>
        <dbReference type="EMBL" id="OGE48882.1"/>
    </source>
</evidence>
<dbReference type="GO" id="GO:0016020">
    <property type="term" value="C:membrane"/>
    <property type="evidence" value="ECO:0007669"/>
    <property type="project" value="UniProtKB-SubCell"/>
</dbReference>
<feature type="transmembrane region" description="Helical" evidence="6">
    <location>
        <begin position="601"/>
        <end position="623"/>
    </location>
</feature>
<comment type="subcellular location">
    <subcellularLocation>
        <location evidence="1">Membrane</location>
        <topology evidence="1">Multi-pass membrane protein</topology>
    </subcellularLocation>
</comment>
<dbReference type="GeneID" id="34580554"/>
<protein>
    <submittedName>
        <fullName evidence="7">Uncharacterized protein</fullName>
    </submittedName>
</protein>
<dbReference type="AlphaFoldDB" id="A0A1F5L6R6"/>
<dbReference type="PANTHER" id="PTHR13285:SF18">
    <property type="entry name" value="PROTEIN-CYSTEINE N-PALMITOYLTRANSFERASE RASP"/>
    <property type="match status" value="1"/>
</dbReference>
<feature type="transmembrane region" description="Helical" evidence="6">
    <location>
        <begin position="326"/>
        <end position="344"/>
    </location>
</feature>
<dbReference type="Proteomes" id="UP000177622">
    <property type="component" value="Unassembled WGS sequence"/>
</dbReference>
<name>A0A1F5L6R6_PENAI</name>
<feature type="transmembrane region" description="Helical" evidence="6">
    <location>
        <begin position="58"/>
        <end position="76"/>
    </location>
</feature>
<organism evidence="7 8">
    <name type="scientific">Penicillium arizonense</name>
    <dbReference type="NCBI Taxonomy" id="1835702"/>
    <lineage>
        <taxon>Eukaryota</taxon>
        <taxon>Fungi</taxon>
        <taxon>Dikarya</taxon>
        <taxon>Ascomycota</taxon>
        <taxon>Pezizomycotina</taxon>
        <taxon>Eurotiomycetes</taxon>
        <taxon>Eurotiomycetidae</taxon>
        <taxon>Eurotiales</taxon>
        <taxon>Aspergillaceae</taxon>
        <taxon>Penicillium</taxon>
    </lineage>
</organism>
<feature type="transmembrane region" description="Helical" evidence="6">
    <location>
        <begin position="365"/>
        <end position="384"/>
    </location>
</feature>
<evidence type="ECO:0000256" key="4">
    <source>
        <dbReference type="ARBA" id="ARBA00022989"/>
    </source>
</evidence>
<dbReference type="InterPro" id="IPR004299">
    <property type="entry name" value="MBOAT_fam"/>
</dbReference>
<keyword evidence="5 6" id="KW-0472">Membrane</keyword>
<dbReference type="Pfam" id="PF03062">
    <property type="entry name" value="MBOAT"/>
    <property type="match status" value="2"/>
</dbReference>
<dbReference type="RefSeq" id="XP_022484336.1">
    <property type="nucleotide sequence ID" value="XM_022635820.1"/>
</dbReference>
<dbReference type="OrthoDB" id="420606at2759"/>
<feature type="transmembrane region" description="Helical" evidence="6">
    <location>
        <begin position="404"/>
        <end position="421"/>
    </location>
</feature>
<dbReference type="STRING" id="1835702.A0A1F5L6R6"/>
<reference evidence="7 8" key="1">
    <citation type="journal article" date="2016" name="Sci. Rep.">
        <title>Penicillium arizonense, a new, genome sequenced fungal species, reveals a high chemical diversity in secreted metabolites.</title>
        <authorList>
            <person name="Grijseels S."/>
            <person name="Nielsen J.C."/>
            <person name="Randelovic M."/>
            <person name="Nielsen J."/>
            <person name="Nielsen K.F."/>
            <person name="Workman M."/>
            <person name="Frisvad J.C."/>
        </authorList>
    </citation>
    <scope>NUCLEOTIDE SEQUENCE [LARGE SCALE GENOMIC DNA]</scope>
    <source>
        <strain evidence="7 8">CBS 141311</strain>
    </source>
</reference>
<evidence type="ECO:0000256" key="6">
    <source>
        <dbReference type="SAM" id="Phobius"/>
    </source>
</evidence>
<sequence>MPSLFAWLRRVYSLDTLDTRFTSSATPAHDTRPSSKDARANAIAQGAPPSLWRTPEFFVYYIFFITLVPLMFKTVIDASKESNPIYPKYSDLLSPGWIPGRLVDNSDSQYASFRDNIPPLLLLLILHPLVRRVYQSYKNHSKVETKPSSNSVVGAGEVQLEQRMRFDFWFGLVFITALHGVSALKVLSILYINYRIGKDVPHSYVPAATWTFNLFILFANELCGGYPLERIVTLFAPGSGQYGESTSMLVQWAQHVDNLGGLMPRWEVLFKVTVLRLISFNMDNYWSVDYPAASPIEKKQLDPASLSDRERVNIPAEPAAFTLRNYIAYILYSPLYLAGPILTFNDYVSQQRYKPASVTRSRTTLYGIRFGFTLLCMELILHYIYAVAISKSNPDWSVFTPGQLSMLAFFNLHIIWLKLLIPWRFFRLWALVDGIDPPENMVRCMSNNYSAFAFWRGWHRSYNRWIVRYIYIPLGGGGGGRRPAGGPKPTSPPKSNFMNKFLQIRNFLMVFTFVALWHDINLRLLMWGWLVTLFVLPEVLGGMLFPAHRWRSRPTAYRVLCGIGSVGNVLMMMIANLVGFALGLDGLKDLLAGLTGSYSGLAYLISCCVVLFVGVQVMFEYPIQGSWPKKRMAEDALATICHSTEETRRHQYDRNNMPLEALCDEQMSGRRTWCAGRMFHVETDLALEPLQVVYKAQPAQPAFVVTYDDEILLVEFIESCGGGLV</sequence>
<dbReference type="PANTHER" id="PTHR13285">
    <property type="entry name" value="ACYLTRANSFERASE"/>
    <property type="match status" value="1"/>
</dbReference>
<feature type="transmembrane region" description="Helical" evidence="6">
    <location>
        <begin position="504"/>
        <end position="520"/>
    </location>
</feature>
<evidence type="ECO:0000313" key="8">
    <source>
        <dbReference type="Proteomes" id="UP000177622"/>
    </source>
</evidence>
<dbReference type="EMBL" id="LXJU01000025">
    <property type="protein sequence ID" value="OGE48882.1"/>
    <property type="molecule type" value="Genomic_DNA"/>
</dbReference>
<proteinExistence type="inferred from homology"/>